<proteinExistence type="inferred from homology"/>
<evidence type="ECO:0000313" key="6">
    <source>
        <dbReference type="EMBL" id="MBJ3783459.1"/>
    </source>
</evidence>
<name>A0A934IMG8_9HYPH</name>
<gene>
    <name evidence="6" type="ORF">JEQ47_01890</name>
</gene>
<dbReference type="EMBL" id="JAEKMH010000001">
    <property type="protein sequence ID" value="MBJ3783459.1"/>
    <property type="molecule type" value="Genomic_DNA"/>
</dbReference>
<keyword evidence="4 6" id="KW-0067">ATP-binding</keyword>
<dbReference type="InterPro" id="IPR003593">
    <property type="entry name" value="AAA+_ATPase"/>
</dbReference>
<sequence length="334" mass="36804">MAPIISAVGVGKTFRQLKRQAGFGGALRGLVSRDYTEIRAVEGIAFSIEPGEAVGYLGPNGAGKSTMIKMMTGILTPSAGTLSVLGREPHSNRILNARDIGVVFGQRSQLWWDLPVRDSFELNRHIYDIPDSRFADNLAYLTQMLDMGSYIGRPVRQLSLGQRMRAEIAMALLHDPKILFLDEPTIGLDVVAKDAVRRFLAEINRERGTTIILTTHDLVDIEQICPRLIMVDDGKLLFDGELRHLRATLGSRRRLTLEFATDPGPLTLKTATLAADEGAAKHYLLENEAVSLIDVLNEVGPAHGLKDIKLEEPDIEEVIRTFYLNKPKLAGSAP</sequence>
<feature type="domain" description="ABC transporter" evidence="5">
    <location>
        <begin position="25"/>
        <end position="258"/>
    </location>
</feature>
<comment type="caution">
    <text evidence="6">The sequence shown here is derived from an EMBL/GenBank/DDBJ whole genome shotgun (WGS) entry which is preliminary data.</text>
</comment>
<dbReference type="AlphaFoldDB" id="A0A934IMG8"/>
<organism evidence="6 7">
    <name type="scientific">Devosia sediminis</name>
    <dbReference type="NCBI Taxonomy" id="2798801"/>
    <lineage>
        <taxon>Bacteria</taxon>
        <taxon>Pseudomonadati</taxon>
        <taxon>Pseudomonadota</taxon>
        <taxon>Alphaproteobacteria</taxon>
        <taxon>Hyphomicrobiales</taxon>
        <taxon>Devosiaceae</taxon>
        <taxon>Devosia</taxon>
    </lineage>
</organism>
<dbReference type="SUPFAM" id="SSF52540">
    <property type="entry name" value="P-loop containing nucleoside triphosphate hydrolases"/>
    <property type="match status" value="1"/>
</dbReference>
<evidence type="ECO:0000313" key="7">
    <source>
        <dbReference type="Proteomes" id="UP000602124"/>
    </source>
</evidence>
<evidence type="ECO:0000256" key="2">
    <source>
        <dbReference type="ARBA" id="ARBA00022448"/>
    </source>
</evidence>
<evidence type="ECO:0000256" key="1">
    <source>
        <dbReference type="ARBA" id="ARBA00005417"/>
    </source>
</evidence>
<comment type="similarity">
    <text evidence="1">Belongs to the ABC transporter superfamily.</text>
</comment>
<dbReference type="RefSeq" id="WP_198874694.1">
    <property type="nucleotide sequence ID" value="NZ_JAEKMH010000001.1"/>
</dbReference>
<dbReference type="PROSITE" id="PS50893">
    <property type="entry name" value="ABC_TRANSPORTER_2"/>
    <property type="match status" value="1"/>
</dbReference>
<evidence type="ECO:0000259" key="5">
    <source>
        <dbReference type="PROSITE" id="PS50893"/>
    </source>
</evidence>
<dbReference type="GO" id="GO:0016887">
    <property type="term" value="F:ATP hydrolysis activity"/>
    <property type="evidence" value="ECO:0007669"/>
    <property type="project" value="InterPro"/>
</dbReference>
<evidence type="ECO:0000256" key="3">
    <source>
        <dbReference type="ARBA" id="ARBA00022741"/>
    </source>
</evidence>
<dbReference type="InterPro" id="IPR003439">
    <property type="entry name" value="ABC_transporter-like_ATP-bd"/>
</dbReference>
<reference evidence="6" key="1">
    <citation type="submission" date="2020-12" db="EMBL/GenBank/DDBJ databases">
        <title>Devosia sp. MSA67 isolated from Mo River.</title>
        <authorList>
            <person name="Ma F."/>
            <person name="Zi Z."/>
        </authorList>
    </citation>
    <scope>NUCLEOTIDE SEQUENCE</scope>
    <source>
        <strain evidence="6">MSA67</strain>
    </source>
</reference>
<keyword evidence="3" id="KW-0547">Nucleotide-binding</keyword>
<evidence type="ECO:0000256" key="4">
    <source>
        <dbReference type="ARBA" id="ARBA00022840"/>
    </source>
</evidence>
<dbReference type="Pfam" id="PF00005">
    <property type="entry name" value="ABC_tran"/>
    <property type="match status" value="1"/>
</dbReference>
<protein>
    <submittedName>
        <fullName evidence="6">ATP-binding cassette domain-containing protein</fullName>
    </submittedName>
</protein>
<dbReference type="Gene3D" id="3.40.50.300">
    <property type="entry name" value="P-loop containing nucleotide triphosphate hydrolases"/>
    <property type="match status" value="1"/>
</dbReference>
<dbReference type="PANTHER" id="PTHR42711:SF1">
    <property type="entry name" value="ABC-TRANSPORT PROTEIN, ATP-BINDING COMPONENT"/>
    <property type="match status" value="1"/>
</dbReference>
<dbReference type="InterPro" id="IPR027417">
    <property type="entry name" value="P-loop_NTPase"/>
</dbReference>
<dbReference type="GO" id="GO:0005524">
    <property type="term" value="F:ATP binding"/>
    <property type="evidence" value="ECO:0007669"/>
    <property type="project" value="UniProtKB-KW"/>
</dbReference>
<dbReference type="PANTHER" id="PTHR42711">
    <property type="entry name" value="ABC TRANSPORTER ATP-BINDING PROTEIN"/>
    <property type="match status" value="1"/>
</dbReference>
<accession>A0A934IMG8</accession>
<dbReference type="InterPro" id="IPR050763">
    <property type="entry name" value="ABC_transporter_ATP-binding"/>
</dbReference>
<dbReference type="InterPro" id="IPR017871">
    <property type="entry name" value="ABC_transporter-like_CS"/>
</dbReference>
<dbReference type="PROSITE" id="PS00211">
    <property type="entry name" value="ABC_TRANSPORTER_1"/>
    <property type="match status" value="1"/>
</dbReference>
<dbReference type="SMART" id="SM00382">
    <property type="entry name" value="AAA"/>
    <property type="match status" value="1"/>
</dbReference>
<keyword evidence="7" id="KW-1185">Reference proteome</keyword>
<dbReference type="Proteomes" id="UP000602124">
    <property type="component" value="Unassembled WGS sequence"/>
</dbReference>
<keyword evidence="2" id="KW-0813">Transport</keyword>